<dbReference type="GO" id="GO:0051539">
    <property type="term" value="F:4 iron, 4 sulfur cluster binding"/>
    <property type="evidence" value="ECO:0007669"/>
    <property type="project" value="UniProtKB-KW"/>
</dbReference>
<evidence type="ECO:0000259" key="7">
    <source>
        <dbReference type="PROSITE" id="PS51379"/>
    </source>
</evidence>
<keyword evidence="2" id="KW-0004">4Fe-4S</keyword>
<dbReference type="InterPro" id="IPR051555">
    <property type="entry name" value="FDH_Electron_Transfer_Unit"/>
</dbReference>
<sequence length="215" mass="24716">MGGKSFFVDTSKCIACRGCQIACKQWHGLPAIETTQIGWSSYQNPKDFNFYTYKLVRFSEHEKNGKVMWYFFPDQCRHCIEPPCKGVADSYIKGAIVKDVETGAIIYHLEKLKKVPFDELLDACPYHIPRQDLKTGMIAKCDMCIDRVKTGLLPMCVKTCPTGAMVFGDREDIIVLAKRRLKEVKKKFPNAQLLDADKVRVIYLVLDDPKFYHKY</sequence>
<keyword evidence="5" id="KW-0408">Iron</keyword>
<feature type="non-terminal residue" evidence="8">
    <location>
        <position position="215"/>
    </location>
</feature>
<keyword evidence="4" id="KW-0677">Repeat</keyword>
<dbReference type="SUPFAM" id="SSF54862">
    <property type="entry name" value="4Fe-4S ferredoxins"/>
    <property type="match status" value="1"/>
</dbReference>
<name>A0A7V0IAM6_DESA2</name>
<evidence type="ECO:0000256" key="2">
    <source>
        <dbReference type="ARBA" id="ARBA00022485"/>
    </source>
</evidence>
<evidence type="ECO:0000256" key="1">
    <source>
        <dbReference type="ARBA" id="ARBA00004196"/>
    </source>
</evidence>
<keyword evidence="3" id="KW-0479">Metal-binding</keyword>
<proteinExistence type="predicted"/>
<dbReference type="Proteomes" id="UP000885706">
    <property type="component" value="Unassembled WGS sequence"/>
</dbReference>
<comment type="subcellular location">
    <subcellularLocation>
        <location evidence="1">Cell envelope</location>
    </subcellularLocation>
</comment>
<evidence type="ECO:0000256" key="6">
    <source>
        <dbReference type="ARBA" id="ARBA00023014"/>
    </source>
</evidence>
<dbReference type="EMBL" id="DQWQ01000121">
    <property type="protein sequence ID" value="HDD35712.1"/>
    <property type="molecule type" value="Genomic_DNA"/>
</dbReference>
<reference evidence="8" key="1">
    <citation type="journal article" date="2020" name="mSystems">
        <title>Genome- and Community-Level Interaction Insights into Carbon Utilization and Element Cycling Functions of Hydrothermarchaeota in Hydrothermal Sediment.</title>
        <authorList>
            <person name="Zhou Z."/>
            <person name="Liu Y."/>
            <person name="Xu W."/>
            <person name="Pan J."/>
            <person name="Luo Z.H."/>
            <person name="Li M."/>
        </authorList>
    </citation>
    <scope>NUCLEOTIDE SEQUENCE [LARGE SCALE GENOMIC DNA]</scope>
    <source>
        <strain evidence="8">HyVt-113</strain>
    </source>
</reference>
<protein>
    <submittedName>
        <fullName evidence="8">4Fe-4S dicluster domain-containing protein</fullName>
    </submittedName>
</protein>
<feature type="domain" description="4Fe-4S ferredoxin-type" evidence="7">
    <location>
        <begin position="4"/>
        <end position="34"/>
    </location>
</feature>
<organism evidence="8">
    <name type="scientific">Desulfofervidus auxilii</name>
    <dbReference type="NCBI Taxonomy" id="1621989"/>
    <lineage>
        <taxon>Bacteria</taxon>
        <taxon>Pseudomonadati</taxon>
        <taxon>Thermodesulfobacteriota</taxon>
        <taxon>Candidatus Desulfofervidia</taxon>
        <taxon>Candidatus Desulfofervidales</taxon>
        <taxon>Candidatus Desulfofervidaceae</taxon>
        <taxon>Candidatus Desulfofervidus</taxon>
    </lineage>
</organism>
<dbReference type="InterPro" id="IPR017896">
    <property type="entry name" value="4Fe4S_Fe-S-bd"/>
</dbReference>
<evidence type="ECO:0000256" key="4">
    <source>
        <dbReference type="ARBA" id="ARBA00022737"/>
    </source>
</evidence>
<dbReference type="GO" id="GO:0046872">
    <property type="term" value="F:metal ion binding"/>
    <property type="evidence" value="ECO:0007669"/>
    <property type="project" value="UniProtKB-KW"/>
</dbReference>
<evidence type="ECO:0000256" key="5">
    <source>
        <dbReference type="ARBA" id="ARBA00023004"/>
    </source>
</evidence>
<dbReference type="PANTHER" id="PTHR43545:SF6">
    <property type="entry name" value="FORMATE DEHYDROGENASE, NITRATE-INDUCIBLE, IRON-SULFUR SUBUNIT"/>
    <property type="match status" value="1"/>
</dbReference>
<gene>
    <name evidence="8" type="ORF">ENF30_02810</name>
</gene>
<dbReference type="Gene3D" id="3.30.70.20">
    <property type="match status" value="2"/>
</dbReference>
<dbReference type="AlphaFoldDB" id="A0A7V0IAM6"/>
<accession>A0A7V0IAM6</accession>
<comment type="caution">
    <text evidence="8">The sequence shown here is derived from an EMBL/GenBank/DDBJ whole genome shotgun (WGS) entry which is preliminary data.</text>
</comment>
<dbReference type="PROSITE" id="PS51379">
    <property type="entry name" value="4FE4S_FER_2"/>
    <property type="match status" value="1"/>
</dbReference>
<dbReference type="GO" id="GO:0030313">
    <property type="term" value="C:cell envelope"/>
    <property type="evidence" value="ECO:0007669"/>
    <property type="project" value="UniProtKB-SubCell"/>
</dbReference>
<dbReference type="PANTHER" id="PTHR43545">
    <property type="entry name" value="FORMATE DEHYDROGENASE, NITRATE-INDUCIBLE, IRON-SULFUR SUBUNIT"/>
    <property type="match status" value="1"/>
</dbReference>
<dbReference type="Pfam" id="PF13247">
    <property type="entry name" value="Fer4_11"/>
    <property type="match status" value="1"/>
</dbReference>
<dbReference type="CDD" id="cd10559">
    <property type="entry name" value="W-FDH"/>
    <property type="match status" value="1"/>
</dbReference>
<keyword evidence="6" id="KW-0411">Iron-sulfur</keyword>
<evidence type="ECO:0000313" key="8">
    <source>
        <dbReference type="EMBL" id="HDD35712.1"/>
    </source>
</evidence>
<evidence type="ECO:0000256" key="3">
    <source>
        <dbReference type="ARBA" id="ARBA00022723"/>
    </source>
</evidence>